<protein>
    <submittedName>
        <fullName evidence="2">Uncharacterized protein</fullName>
    </submittedName>
</protein>
<name>A0AAV3FGV0_CLOPF</name>
<proteinExistence type="predicted"/>
<evidence type="ECO:0000313" key="2">
    <source>
        <dbReference type="EMBL" id="EIA18568.1"/>
    </source>
</evidence>
<accession>A0AAV3FGV0</accession>
<organism evidence="2 3">
    <name type="scientific">Clostridium perfringens F262</name>
    <dbReference type="NCBI Taxonomy" id="883064"/>
    <lineage>
        <taxon>Bacteria</taxon>
        <taxon>Bacillati</taxon>
        <taxon>Bacillota</taxon>
        <taxon>Clostridia</taxon>
        <taxon>Eubacteriales</taxon>
        <taxon>Clostridiaceae</taxon>
        <taxon>Clostridium</taxon>
    </lineage>
</organism>
<keyword evidence="1" id="KW-0472">Membrane</keyword>
<feature type="transmembrane region" description="Helical" evidence="1">
    <location>
        <begin position="12"/>
        <end position="31"/>
    </location>
</feature>
<reference evidence="2 3" key="1">
    <citation type="journal article" date="2012" name="PLoS ONE">
        <title>Genome Sequencing and Analysis of a Type A Clostridium perfringens Isolate from a Case of Bovine Clostridial Abomasitis.</title>
        <authorList>
            <person name="Nowell V.J."/>
            <person name="Kropinski A.M."/>
            <person name="Songer J.G."/>
            <person name="Macinnes J.I."/>
            <person name="Parreira V.R."/>
            <person name="Prescott J.F."/>
        </authorList>
    </citation>
    <scope>NUCLEOTIDE SEQUENCE [LARGE SCALE GENOMIC DNA]</scope>
    <source>
        <strain evidence="2 3">F262</strain>
    </source>
</reference>
<evidence type="ECO:0000256" key="1">
    <source>
        <dbReference type="SAM" id="Phobius"/>
    </source>
</evidence>
<sequence>MKLIASVNIINSIIFFIQLKQNIFYIYYLFLRKKFKKKIKSIILKDDRYSLLKYL</sequence>
<comment type="caution">
    <text evidence="2">The sequence shown here is derived from an EMBL/GenBank/DDBJ whole genome shotgun (WGS) entry which is preliminary data.</text>
</comment>
<gene>
    <name evidence="2" type="ORF">HA1_00663</name>
</gene>
<evidence type="ECO:0000313" key="3">
    <source>
        <dbReference type="Proteomes" id="UP000005358"/>
    </source>
</evidence>
<dbReference type="Proteomes" id="UP000005358">
    <property type="component" value="Chromosome"/>
</dbReference>
<keyword evidence="1" id="KW-1133">Transmembrane helix</keyword>
<dbReference type="AlphaFoldDB" id="A0AAV3FGV0"/>
<dbReference type="EMBL" id="AFES01000007">
    <property type="protein sequence ID" value="EIA18568.1"/>
    <property type="molecule type" value="Genomic_DNA"/>
</dbReference>
<keyword evidence="1" id="KW-0812">Transmembrane</keyword>